<comment type="subcellular location">
    <subcellularLocation>
        <location evidence="1">Endoplasmic reticulum membrane</location>
        <topology evidence="1">Multi-pass membrane protein</topology>
    </subcellularLocation>
</comment>
<evidence type="ECO:0000256" key="6">
    <source>
        <dbReference type="ARBA" id="ARBA00023136"/>
    </source>
</evidence>
<comment type="similarity">
    <text evidence="10">Belongs to the DHHC palmitoyltransferase family. SWF1 subfamily.</text>
</comment>
<keyword evidence="9 12" id="KW-0012">Acyltransferase</keyword>
<keyword evidence="4" id="KW-0256">Endoplasmic reticulum</keyword>
<keyword evidence="15" id="KW-1185">Reference proteome</keyword>
<dbReference type="EMBL" id="KV454541">
    <property type="protein sequence ID" value="ODV67162.1"/>
    <property type="molecule type" value="Genomic_DNA"/>
</dbReference>
<evidence type="ECO:0000256" key="7">
    <source>
        <dbReference type="ARBA" id="ARBA00023139"/>
    </source>
</evidence>
<dbReference type="GO" id="GO:0005794">
    <property type="term" value="C:Golgi apparatus"/>
    <property type="evidence" value="ECO:0007669"/>
    <property type="project" value="TreeGrafter"/>
</dbReference>
<evidence type="ECO:0000256" key="10">
    <source>
        <dbReference type="ARBA" id="ARBA00038463"/>
    </source>
</evidence>
<dbReference type="PROSITE" id="PS50216">
    <property type="entry name" value="DHHC"/>
    <property type="match status" value="1"/>
</dbReference>
<dbReference type="Pfam" id="PF01529">
    <property type="entry name" value="DHHC"/>
    <property type="match status" value="1"/>
</dbReference>
<evidence type="ECO:0000256" key="9">
    <source>
        <dbReference type="ARBA" id="ARBA00023315"/>
    </source>
</evidence>
<dbReference type="PANTHER" id="PTHR22883:SF489">
    <property type="entry name" value="PALMITOYLTRANSFERASE SWF1"/>
    <property type="match status" value="1"/>
</dbReference>
<feature type="transmembrane region" description="Helical" evidence="12">
    <location>
        <begin position="249"/>
        <end position="272"/>
    </location>
</feature>
<evidence type="ECO:0000256" key="8">
    <source>
        <dbReference type="ARBA" id="ARBA00023288"/>
    </source>
</evidence>
<evidence type="ECO:0000256" key="4">
    <source>
        <dbReference type="ARBA" id="ARBA00022824"/>
    </source>
</evidence>
<dbReference type="GeneID" id="30997101"/>
<dbReference type="InterPro" id="IPR001594">
    <property type="entry name" value="Palmitoyltrfase_DHHC"/>
</dbReference>
<proteinExistence type="inferred from homology"/>
<evidence type="ECO:0000256" key="12">
    <source>
        <dbReference type="RuleBase" id="RU079119"/>
    </source>
</evidence>
<accession>A0A1E4RIR2</accession>
<feature type="transmembrane region" description="Helical" evidence="12">
    <location>
        <begin position="7"/>
        <end position="30"/>
    </location>
</feature>
<evidence type="ECO:0000256" key="3">
    <source>
        <dbReference type="ARBA" id="ARBA00022692"/>
    </source>
</evidence>
<comment type="catalytic activity">
    <reaction evidence="11 12">
        <text>L-cysteinyl-[protein] + hexadecanoyl-CoA = S-hexadecanoyl-L-cysteinyl-[protein] + CoA</text>
        <dbReference type="Rhea" id="RHEA:36683"/>
        <dbReference type="Rhea" id="RHEA-COMP:10131"/>
        <dbReference type="Rhea" id="RHEA-COMP:11032"/>
        <dbReference type="ChEBI" id="CHEBI:29950"/>
        <dbReference type="ChEBI" id="CHEBI:57287"/>
        <dbReference type="ChEBI" id="CHEBI:57379"/>
        <dbReference type="ChEBI" id="CHEBI:74151"/>
        <dbReference type="EC" id="2.3.1.225"/>
    </reaction>
</comment>
<feature type="transmembrane region" description="Helical" evidence="12">
    <location>
        <begin position="205"/>
        <end position="224"/>
    </location>
</feature>
<feature type="transmembrane region" description="Helical" evidence="12">
    <location>
        <begin position="113"/>
        <end position="131"/>
    </location>
</feature>
<feature type="transmembrane region" description="Helical" evidence="12">
    <location>
        <begin position="73"/>
        <end position="93"/>
    </location>
</feature>
<evidence type="ECO:0000313" key="14">
    <source>
        <dbReference type="EMBL" id="ODV67162.1"/>
    </source>
</evidence>
<evidence type="ECO:0000259" key="13">
    <source>
        <dbReference type="Pfam" id="PF01529"/>
    </source>
</evidence>
<evidence type="ECO:0000256" key="2">
    <source>
        <dbReference type="ARBA" id="ARBA00022679"/>
    </source>
</evidence>
<keyword evidence="2 12" id="KW-0808">Transferase</keyword>
<keyword evidence="7" id="KW-0564">Palmitate</keyword>
<dbReference type="GO" id="GO:0006612">
    <property type="term" value="P:protein targeting to membrane"/>
    <property type="evidence" value="ECO:0007669"/>
    <property type="project" value="TreeGrafter"/>
</dbReference>
<name>A0A1E4RIR2_9ASCO</name>
<keyword evidence="8" id="KW-0449">Lipoprotein</keyword>
<protein>
    <recommendedName>
        <fullName evidence="12">Palmitoyltransferase</fullName>
        <ecNumber evidence="12">2.3.1.225</ecNumber>
    </recommendedName>
</protein>
<dbReference type="GO" id="GO:0019706">
    <property type="term" value="F:protein-cysteine S-palmitoyltransferase activity"/>
    <property type="evidence" value="ECO:0007669"/>
    <property type="project" value="UniProtKB-EC"/>
</dbReference>
<sequence>MAMSMPMAISILIEVFLILLLSIISCIILFGDSPNLRNSFIHRLRGRIIEVFGLAVKYFNYLDQRLDNKLLSYLNWLIPIFYLSIVTFCFHLFFKNVYFELPKYILSSTSHSFYIAFTIILVYISSALAIFSNPGKITPGNVVQVNNQFVFNNLIFFPNRKCHTCKLIKPARSKHCSVCNHCVMLFDHHCIWVNNCIGFYNYKWFFLYLIANINLLTYGGYICFKMLKSHKNHLNYWDLITRTNESNRIAGIFVILCSTFVFITSLFTGLHLRYIYLGVTTNELDKWSDIEYLVKLGVLYYIEELKTYVEKASLNQTGSCDPSVNETVFINISNDLILCTLNDSKNYHIRKVQSVENDLINIYDRGFFNNIKERLFT</sequence>
<dbReference type="InterPro" id="IPR039859">
    <property type="entry name" value="PFA4/ZDH16/20/ERF2-like"/>
</dbReference>
<dbReference type="RefSeq" id="XP_020076229.1">
    <property type="nucleotide sequence ID" value="XM_020222552.1"/>
</dbReference>
<feature type="domain" description="Palmitoyltransferase DHHC" evidence="13">
    <location>
        <begin position="158"/>
        <end position="287"/>
    </location>
</feature>
<keyword evidence="5 12" id="KW-1133">Transmembrane helix</keyword>
<reference evidence="15" key="1">
    <citation type="submission" date="2016-05" db="EMBL/GenBank/DDBJ databases">
        <title>Comparative genomics of biotechnologically important yeasts.</title>
        <authorList>
            <consortium name="DOE Joint Genome Institute"/>
            <person name="Riley R."/>
            <person name="Haridas S."/>
            <person name="Wolfe K.H."/>
            <person name="Lopes M.R."/>
            <person name="Hittinger C.T."/>
            <person name="Goker M."/>
            <person name="Salamov A."/>
            <person name="Wisecaver J."/>
            <person name="Long T.M."/>
            <person name="Aerts A.L."/>
            <person name="Barry K."/>
            <person name="Choi C."/>
            <person name="Clum A."/>
            <person name="Coughlan A.Y."/>
            <person name="Deshpande S."/>
            <person name="Douglass A.P."/>
            <person name="Hanson S.J."/>
            <person name="Klenk H.-P."/>
            <person name="Labutti K."/>
            <person name="Lapidus A."/>
            <person name="Lindquist E."/>
            <person name="Lipzen A."/>
            <person name="Meier-Kolthoff J.P."/>
            <person name="Ohm R.A."/>
            <person name="Otillar R.P."/>
            <person name="Pangilinan J."/>
            <person name="Peng Y."/>
            <person name="Rokas A."/>
            <person name="Rosa C.A."/>
            <person name="Scheuner C."/>
            <person name="Sibirny A.A."/>
            <person name="Slot J.C."/>
            <person name="Stielow J.B."/>
            <person name="Sun H."/>
            <person name="Kurtzman C.P."/>
            <person name="Blackwell M."/>
            <person name="Grigoriev I.V."/>
            <person name="Jeffries T.W."/>
        </authorList>
    </citation>
    <scope>NUCLEOTIDE SEQUENCE [LARGE SCALE GENOMIC DNA]</scope>
    <source>
        <strain evidence="15">NRRL Y-1933</strain>
    </source>
</reference>
<dbReference type="PANTHER" id="PTHR22883">
    <property type="entry name" value="ZINC FINGER DHHC DOMAIN CONTAINING PROTEIN"/>
    <property type="match status" value="1"/>
</dbReference>
<evidence type="ECO:0000256" key="1">
    <source>
        <dbReference type="ARBA" id="ARBA00004477"/>
    </source>
</evidence>
<gene>
    <name evidence="14" type="ORF">HYPBUDRAFT_162019</name>
</gene>
<dbReference type="GO" id="GO:0005789">
    <property type="term" value="C:endoplasmic reticulum membrane"/>
    <property type="evidence" value="ECO:0007669"/>
    <property type="project" value="UniProtKB-SubCell"/>
</dbReference>
<keyword evidence="6 12" id="KW-0472">Membrane</keyword>
<keyword evidence="3 12" id="KW-0812">Transmembrane</keyword>
<dbReference type="Proteomes" id="UP000095085">
    <property type="component" value="Unassembled WGS sequence"/>
</dbReference>
<dbReference type="OrthoDB" id="9909019at2759"/>
<evidence type="ECO:0000256" key="5">
    <source>
        <dbReference type="ARBA" id="ARBA00022989"/>
    </source>
</evidence>
<dbReference type="STRING" id="984485.A0A1E4RIR2"/>
<comment type="domain">
    <text evidence="12">The DHHC domain is required for palmitoyltransferase activity.</text>
</comment>
<evidence type="ECO:0000313" key="15">
    <source>
        <dbReference type="Proteomes" id="UP000095085"/>
    </source>
</evidence>
<organism evidence="14 15">
    <name type="scientific">Hyphopichia burtonii NRRL Y-1933</name>
    <dbReference type="NCBI Taxonomy" id="984485"/>
    <lineage>
        <taxon>Eukaryota</taxon>
        <taxon>Fungi</taxon>
        <taxon>Dikarya</taxon>
        <taxon>Ascomycota</taxon>
        <taxon>Saccharomycotina</taxon>
        <taxon>Pichiomycetes</taxon>
        <taxon>Debaryomycetaceae</taxon>
        <taxon>Hyphopichia</taxon>
    </lineage>
</organism>
<dbReference type="AlphaFoldDB" id="A0A1E4RIR2"/>
<dbReference type="EC" id="2.3.1.225" evidence="12"/>
<evidence type="ECO:0000256" key="11">
    <source>
        <dbReference type="ARBA" id="ARBA00048048"/>
    </source>
</evidence>